<keyword evidence="2" id="KW-0645">Protease</keyword>
<evidence type="ECO:0000313" key="8">
    <source>
        <dbReference type="Proteomes" id="UP000503088"/>
    </source>
</evidence>
<keyword evidence="3" id="KW-0378">Hydrolase</keyword>
<dbReference type="Pfam" id="PF00877">
    <property type="entry name" value="NLPC_P60"/>
    <property type="match status" value="1"/>
</dbReference>
<accession>A0A7D4BM60</accession>
<dbReference type="PANTHER" id="PTHR47053">
    <property type="entry name" value="MUREIN DD-ENDOPEPTIDASE MEPH-RELATED"/>
    <property type="match status" value="1"/>
</dbReference>
<evidence type="ECO:0000256" key="3">
    <source>
        <dbReference type="ARBA" id="ARBA00022801"/>
    </source>
</evidence>
<gene>
    <name evidence="7" type="ORF">GXN76_01940</name>
</gene>
<dbReference type="KEGG" id="kpul:GXN76_01940"/>
<name>A0A7D4BM60_9BACL</name>
<evidence type="ECO:0000256" key="2">
    <source>
        <dbReference type="ARBA" id="ARBA00022670"/>
    </source>
</evidence>
<evidence type="ECO:0000313" key="7">
    <source>
        <dbReference type="EMBL" id="QKG85850.1"/>
    </source>
</evidence>
<proteinExistence type="inferred from homology"/>
<dbReference type="PROSITE" id="PS51935">
    <property type="entry name" value="NLPC_P60"/>
    <property type="match status" value="1"/>
</dbReference>
<evidence type="ECO:0000256" key="5">
    <source>
        <dbReference type="SAM" id="MobiDB-lite"/>
    </source>
</evidence>
<evidence type="ECO:0000259" key="6">
    <source>
        <dbReference type="PROSITE" id="PS51935"/>
    </source>
</evidence>
<organism evidence="7 8">
    <name type="scientific">Kroppenstedtia pulmonis</name>
    <dbReference type="NCBI Taxonomy" id="1380685"/>
    <lineage>
        <taxon>Bacteria</taxon>
        <taxon>Bacillati</taxon>
        <taxon>Bacillota</taxon>
        <taxon>Bacilli</taxon>
        <taxon>Bacillales</taxon>
        <taxon>Thermoactinomycetaceae</taxon>
        <taxon>Kroppenstedtia</taxon>
    </lineage>
</organism>
<dbReference type="Gene3D" id="3.90.1720.10">
    <property type="entry name" value="endopeptidase domain like (from Nostoc punctiforme)"/>
    <property type="match status" value="1"/>
</dbReference>
<dbReference type="InterPro" id="IPR051202">
    <property type="entry name" value="Peptidase_C40"/>
</dbReference>
<dbReference type="AlphaFoldDB" id="A0A7D4BM60"/>
<comment type="similarity">
    <text evidence="1">Belongs to the peptidase C40 family.</text>
</comment>
<dbReference type="GO" id="GO:0006508">
    <property type="term" value="P:proteolysis"/>
    <property type="evidence" value="ECO:0007669"/>
    <property type="project" value="UniProtKB-KW"/>
</dbReference>
<sequence length="186" mass="20276">MTDTGLTANSKVNQIFERVGINLKKSESLGAPTANAAPDKETNNANPGEKQESVNGEHQAFTDRIIATGEKYLGTPYKFGAPTGQTKTFDCSSFTHQVFKENNVNLPRSSRSQATVGKDVARSDLQKGDLVFFKLRGRENLGIGHVGIYAGNGKLLHTWGPGGVRYDNMSDGWLNWGYVKAKRVTP</sequence>
<keyword evidence="8" id="KW-1185">Reference proteome</keyword>
<dbReference type="EMBL" id="CP048104">
    <property type="protein sequence ID" value="QKG85850.1"/>
    <property type="molecule type" value="Genomic_DNA"/>
</dbReference>
<dbReference type="Proteomes" id="UP000503088">
    <property type="component" value="Chromosome"/>
</dbReference>
<evidence type="ECO:0000256" key="4">
    <source>
        <dbReference type="ARBA" id="ARBA00022807"/>
    </source>
</evidence>
<reference evidence="7 8" key="1">
    <citation type="submission" date="2020-01" db="EMBL/GenBank/DDBJ databases">
        <authorList>
            <person name="Gulvik C.A."/>
            <person name="Batra D.G."/>
        </authorList>
    </citation>
    <scope>NUCLEOTIDE SEQUENCE [LARGE SCALE GENOMIC DNA]</scope>
    <source>
        <strain evidence="7 8">W9323</strain>
    </source>
</reference>
<feature type="domain" description="NlpC/P60" evidence="6">
    <location>
        <begin position="59"/>
        <end position="185"/>
    </location>
</feature>
<dbReference type="PANTHER" id="PTHR47053:SF1">
    <property type="entry name" value="MUREIN DD-ENDOPEPTIDASE MEPH-RELATED"/>
    <property type="match status" value="1"/>
</dbReference>
<dbReference type="InterPro" id="IPR038765">
    <property type="entry name" value="Papain-like_cys_pep_sf"/>
</dbReference>
<evidence type="ECO:0000256" key="1">
    <source>
        <dbReference type="ARBA" id="ARBA00007074"/>
    </source>
</evidence>
<feature type="region of interest" description="Disordered" evidence="5">
    <location>
        <begin position="27"/>
        <end position="57"/>
    </location>
</feature>
<dbReference type="InterPro" id="IPR000064">
    <property type="entry name" value="NLP_P60_dom"/>
</dbReference>
<keyword evidence="4" id="KW-0788">Thiol protease</keyword>
<dbReference type="SUPFAM" id="SSF54001">
    <property type="entry name" value="Cysteine proteinases"/>
    <property type="match status" value="1"/>
</dbReference>
<dbReference type="GO" id="GO:0008234">
    <property type="term" value="F:cysteine-type peptidase activity"/>
    <property type="evidence" value="ECO:0007669"/>
    <property type="project" value="UniProtKB-KW"/>
</dbReference>
<protein>
    <submittedName>
        <fullName evidence="7">C40 family peptidase</fullName>
    </submittedName>
</protein>